<dbReference type="EMBL" id="BA000048">
    <property type="protein sequence ID" value="BAJ50364.1"/>
    <property type="molecule type" value="Genomic_DNA"/>
</dbReference>
<reference evidence="1 4" key="2">
    <citation type="journal article" date="2011" name="Nucleic Acids Res.">
        <title>Insights into the evolution of Archaea and eukaryotic protein modifier systems revealed by the genome of a novel archaeal group.</title>
        <authorList>
            <person name="Nunoura T."/>
            <person name="Takaki Y."/>
            <person name="Kakuta J."/>
            <person name="Nishi S."/>
            <person name="Sugahara J."/>
            <person name="Kazama H."/>
            <person name="Chee G."/>
            <person name="Hattori M."/>
            <person name="Kanai A."/>
            <person name="Atomi H."/>
            <person name="Takai K."/>
            <person name="Takami H."/>
        </authorList>
    </citation>
    <scope>NUCLEOTIDE SEQUENCE [LARGE SCALE GENOMIC DNA]</scope>
</reference>
<evidence type="ECO:0000313" key="4">
    <source>
        <dbReference type="Proteomes" id="UP000008120"/>
    </source>
</evidence>
<accession>E6N5I5</accession>
<dbReference type="AlphaFoldDB" id="E6N5I5"/>
<dbReference type="KEGG" id="csu:CSUB_C0503"/>
<name>E6N5I5_CALS0</name>
<proteinExistence type="predicted"/>
<dbReference type="EMBL" id="AP011840">
    <property type="protein sequence ID" value="BAJ47554.1"/>
    <property type="molecule type" value="Genomic_DNA"/>
</dbReference>
<sequence length="151" mass="17058">MRSQKIGPHIYFLELKTSGDGLEAALREIRLLGETGGGRVFRGDEKTFLRSFLKFCMDVDIFVTWGGESFAFPLLTAKIIRNRLDPAPLYEAYHLDLKTFFGKTFSLDVSDVSEASALLGLRKRRGTLENVRAVFMALRSILRVTRPELAL</sequence>
<protein>
    <submittedName>
        <fullName evidence="1">Uncharacterized protein</fullName>
    </submittedName>
</protein>
<evidence type="ECO:0000313" key="3">
    <source>
        <dbReference type="EMBL" id="BAJ50364.1"/>
    </source>
</evidence>
<dbReference type="BioCyc" id="CCAL311458:G131R-511-MONOMER"/>
<dbReference type="InterPro" id="IPR012337">
    <property type="entry name" value="RNaseH-like_sf"/>
</dbReference>
<reference evidence="1 4" key="1">
    <citation type="journal article" date="2005" name="Environ. Microbiol.">
        <title>Genetic and functional properties of uncultivated thermophilic crenarchaeotes from a subsurface gold mine as revealed by analysis of genome fragments.</title>
        <authorList>
            <person name="Nunoura T."/>
            <person name="Hirayama H."/>
            <person name="Takami H."/>
            <person name="Oida H."/>
            <person name="Nishi S."/>
            <person name="Shimamura S."/>
            <person name="Suzuki Y."/>
            <person name="Inagaki F."/>
            <person name="Takai K."/>
            <person name="Nealson K.H."/>
            <person name="Horikoshi K."/>
        </authorList>
    </citation>
    <scope>NUCLEOTIDE SEQUENCE [LARGE SCALE GENOMIC DNA]</scope>
</reference>
<dbReference type="SUPFAM" id="SSF53098">
    <property type="entry name" value="Ribonuclease H-like"/>
    <property type="match status" value="1"/>
</dbReference>
<evidence type="ECO:0000313" key="2">
    <source>
        <dbReference type="EMBL" id="BAJ47590.1"/>
    </source>
</evidence>
<organism evidence="1 4">
    <name type="scientific">Caldiarchaeum subterraneum</name>
    <dbReference type="NCBI Taxonomy" id="311458"/>
    <lineage>
        <taxon>Archaea</taxon>
        <taxon>Nitrososphaerota</taxon>
        <taxon>Candidatus Caldarchaeales</taxon>
        <taxon>Candidatus Caldarchaeaceae</taxon>
        <taxon>Candidatus Caldarchaeum</taxon>
    </lineage>
</organism>
<gene>
    <name evidence="3" type="ORF">CSUB_C0503</name>
    <name evidence="1" type="ORF">HGMM_F33F07C10</name>
    <name evidence="2" type="ORF">HGMM_F52E01C35</name>
</gene>
<dbReference type="Proteomes" id="UP000008120">
    <property type="component" value="Chromosome"/>
</dbReference>
<evidence type="ECO:0000313" key="1">
    <source>
        <dbReference type="EMBL" id="BAJ47554.1"/>
    </source>
</evidence>
<dbReference type="EMBL" id="AP011841">
    <property type="protein sequence ID" value="BAJ47590.1"/>
    <property type="molecule type" value="Genomic_DNA"/>
</dbReference>
<dbReference type="STRING" id="311458.CSUB_C0503"/>